<organism evidence="2 3">
    <name type="scientific">Kibdelosporangium persicum</name>
    <dbReference type="NCBI Taxonomy" id="2698649"/>
    <lineage>
        <taxon>Bacteria</taxon>
        <taxon>Bacillati</taxon>
        <taxon>Actinomycetota</taxon>
        <taxon>Actinomycetes</taxon>
        <taxon>Pseudonocardiales</taxon>
        <taxon>Pseudonocardiaceae</taxon>
        <taxon>Kibdelosporangium</taxon>
    </lineage>
</organism>
<evidence type="ECO:0000313" key="3">
    <source>
        <dbReference type="Proteomes" id="UP000763557"/>
    </source>
</evidence>
<comment type="caution">
    <text evidence="2">The sequence shown here is derived from an EMBL/GenBank/DDBJ whole genome shotgun (WGS) entry which is preliminary data.</text>
</comment>
<feature type="compositionally biased region" description="Low complexity" evidence="1">
    <location>
        <begin position="11"/>
        <end position="20"/>
    </location>
</feature>
<evidence type="ECO:0000256" key="1">
    <source>
        <dbReference type="SAM" id="MobiDB-lite"/>
    </source>
</evidence>
<name>A0ABX2EXM9_9PSEU</name>
<reference evidence="2 3" key="1">
    <citation type="submission" date="2020-01" db="EMBL/GenBank/DDBJ databases">
        <title>Kibdelosporangium persica a novel Actinomycetes from a hot desert in Iran.</title>
        <authorList>
            <person name="Safaei N."/>
            <person name="Zaburannyi N."/>
            <person name="Mueller R."/>
            <person name="Wink J."/>
        </authorList>
    </citation>
    <scope>NUCLEOTIDE SEQUENCE [LARGE SCALE GENOMIC DNA]</scope>
    <source>
        <strain evidence="2 3">4NS15</strain>
    </source>
</reference>
<dbReference type="EMBL" id="JAAATY010000002">
    <property type="protein sequence ID" value="NRN63747.1"/>
    <property type="molecule type" value="Genomic_DNA"/>
</dbReference>
<dbReference type="Gene3D" id="1.10.287.1060">
    <property type="entry name" value="ESAT-6-like"/>
    <property type="match status" value="1"/>
</dbReference>
<dbReference type="Proteomes" id="UP000763557">
    <property type="component" value="Unassembled WGS sequence"/>
</dbReference>
<gene>
    <name evidence="2" type="ORF">GC106_9480</name>
</gene>
<protein>
    <recommendedName>
        <fullName evidence="4">WXG100 family type VII secretion target</fullName>
    </recommendedName>
</protein>
<feature type="compositionally biased region" description="Gly residues" evidence="1">
    <location>
        <begin position="1"/>
        <end position="10"/>
    </location>
</feature>
<keyword evidence="3" id="KW-1185">Reference proteome</keyword>
<evidence type="ECO:0008006" key="4">
    <source>
        <dbReference type="Google" id="ProtNLM"/>
    </source>
</evidence>
<accession>A0ABX2EXM9</accession>
<sequence>MSIADGGGSSAPGPTGAGSSHTVRVNPQAIPGARAAFHEAAEKIRALVTQLQGMQTPAWAGDPVSRLTAARFDVGDGTTGRAAAIEALTRYANELQNSGDALQEAHDRYVRVEGVNSERWQGQGFQDV</sequence>
<feature type="region of interest" description="Disordered" evidence="1">
    <location>
        <begin position="1"/>
        <end position="28"/>
    </location>
</feature>
<evidence type="ECO:0000313" key="2">
    <source>
        <dbReference type="EMBL" id="NRN63747.1"/>
    </source>
</evidence>
<proteinExistence type="predicted"/>